<evidence type="ECO:0000313" key="2">
    <source>
        <dbReference type="EMBL" id="QFR22736.1"/>
    </source>
</evidence>
<evidence type="ECO:0000313" key="3">
    <source>
        <dbReference type="Proteomes" id="UP000326779"/>
    </source>
</evidence>
<dbReference type="SUPFAM" id="SSF49503">
    <property type="entry name" value="Cupredoxins"/>
    <property type="match status" value="1"/>
</dbReference>
<dbReference type="Proteomes" id="UP000326779">
    <property type="component" value="Chromosome"/>
</dbReference>
<accession>A0A5P8M2M4</accession>
<organism evidence="2 3">
    <name type="scientific">Schleiferilactobacillus harbinensis</name>
    <dbReference type="NCBI Taxonomy" id="304207"/>
    <lineage>
        <taxon>Bacteria</taxon>
        <taxon>Bacillati</taxon>
        <taxon>Bacillota</taxon>
        <taxon>Bacilli</taxon>
        <taxon>Lactobacillales</taxon>
        <taxon>Lactobacillaceae</taxon>
        <taxon>Schleiferilactobacillus</taxon>
    </lineage>
</organism>
<proteinExistence type="predicted"/>
<dbReference type="Pfam" id="PF13473">
    <property type="entry name" value="Cupredoxin_1"/>
    <property type="match status" value="1"/>
</dbReference>
<dbReference type="KEGG" id="lhb:D1010_04380"/>
<feature type="domain" description="EfeO-type cupredoxin-like" evidence="1">
    <location>
        <begin position="3"/>
        <end position="87"/>
    </location>
</feature>
<dbReference type="RefSeq" id="WP_152260324.1">
    <property type="nucleotide sequence ID" value="NZ_CP045143.1"/>
</dbReference>
<dbReference type="Gene3D" id="2.60.40.420">
    <property type="entry name" value="Cupredoxins - blue copper proteins"/>
    <property type="match status" value="1"/>
</dbReference>
<gene>
    <name evidence="2" type="ORF">D1010_04380</name>
</gene>
<dbReference type="AlphaFoldDB" id="A0A5P8M2M4"/>
<reference evidence="2 3" key="1">
    <citation type="submission" date="2019-10" db="EMBL/GenBank/DDBJ databases">
        <title>The completed genome of Lactobacillus harbinensis M1.</title>
        <authorList>
            <person name="Zheng Y."/>
        </authorList>
    </citation>
    <scope>NUCLEOTIDE SEQUENCE [LARGE SCALE GENOMIC DNA]</scope>
    <source>
        <strain evidence="2 3">M1</strain>
    </source>
</reference>
<evidence type="ECO:0000259" key="1">
    <source>
        <dbReference type="Pfam" id="PF13473"/>
    </source>
</evidence>
<sequence length="88" mass="9649">MTKQQATIIVNGSYQPAQVTFKQGVPAELSFKRISGQGCLDQVQSTDFNFRADLPLNEAKTFSIDTSKPGEYTFSCGMDMAHGKVVIQ</sequence>
<dbReference type="InterPro" id="IPR028096">
    <property type="entry name" value="EfeO_Cupredoxin"/>
</dbReference>
<protein>
    <submittedName>
        <fullName evidence="2">Cupredoxin domain-containing protein</fullName>
    </submittedName>
</protein>
<dbReference type="EMBL" id="CP045143">
    <property type="protein sequence ID" value="QFR22736.1"/>
    <property type="molecule type" value="Genomic_DNA"/>
</dbReference>
<dbReference type="InterPro" id="IPR008972">
    <property type="entry name" value="Cupredoxin"/>
</dbReference>
<name>A0A5P8M2M4_9LACO</name>